<reference evidence="1 2" key="1">
    <citation type="submission" date="2013-11" db="EMBL/GenBank/DDBJ databases">
        <title>Opisthorchis viverrini - life in the bile duct.</title>
        <authorList>
            <person name="Young N.D."/>
            <person name="Nagarajan N."/>
            <person name="Lin S.J."/>
            <person name="Korhonen P.K."/>
            <person name="Jex A.R."/>
            <person name="Hall R.S."/>
            <person name="Safavi-Hemami H."/>
            <person name="Kaewkong W."/>
            <person name="Bertrand D."/>
            <person name="Gao S."/>
            <person name="Seet Q."/>
            <person name="Wongkham S."/>
            <person name="Teh B.T."/>
            <person name="Wongkham C."/>
            <person name="Intapan P.M."/>
            <person name="Maleewong W."/>
            <person name="Yang X."/>
            <person name="Hu M."/>
            <person name="Wang Z."/>
            <person name="Hofmann A."/>
            <person name="Sternberg P.W."/>
            <person name="Tan P."/>
            <person name="Wang J."/>
            <person name="Gasser R.B."/>
        </authorList>
    </citation>
    <scope>NUCLEOTIDE SEQUENCE [LARGE SCALE GENOMIC DNA]</scope>
</reference>
<dbReference type="Proteomes" id="UP000054324">
    <property type="component" value="Unassembled WGS sequence"/>
</dbReference>
<organism evidence="1 2">
    <name type="scientific">Opisthorchis viverrini</name>
    <name type="common">Southeast Asian liver fluke</name>
    <dbReference type="NCBI Taxonomy" id="6198"/>
    <lineage>
        <taxon>Eukaryota</taxon>
        <taxon>Metazoa</taxon>
        <taxon>Spiralia</taxon>
        <taxon>Lophotrochozoa</taxon>
        <taxon>Platyhelminthes</taxon>
        <taxon>Trematoda</taxon>
        <taxon>Digenea</taxon>
        <taxon>Opisthorchiida</taxon>
        <taxon>Opisthorchiata</taxon>
        <taxon>Opisthorchiidae</taxon>
        <taxon>Opisthorchis</taxon>
    </lineage>
</organism>
<dbReference type="AlphaFoldDB" id="A0A074ZNJ2"/>
<dbReference type="EMBL" id="KL596695">
    <property type="protein sequence ID" value="KER28651.1"/>
    <property type="molecule type" value="Genomic_DNA"/>
</dbReference>
<sequence>MELSDGSLVPVVELAIKTKRSLWRQMTDPEFQDALDIIIIINDSNIGVGFDDDDDDDDVEGVLELGVNKSPPSVIWRHKDL</sequence>
<dbReference type="CTD" id="20318781"/>
<accession>A0A074ZNJ2</accession>
<dbReference type="KEGG" id="ovi:T265_04599"/>
<name>A0A074ZNJ2_OPIVI</name>
<dbReference type="RefSeq" id="XP_009167638.1">
    <property type="nucleotide sequence ID" value="XM_009169374.1"/>
</dbReference>
<evidence type="ECO:0000313" key="2">
    <source>
        <dbReference type="Proteomes" id="UP000054324"/>
    </source>
</evidence>
<evidence type="ECO:0000313" key="1">
    <source>
        <dbReference type="EMBL" id="KER28651.1"/>
    </source>
</evidence>
<proteinExistence type="predicted"/>
<keyword evidence="2" id="KW-1185">Reference proteome</keyword>
<protein>
    <submittedName>
        <fullName evidence="1">Uncharacterized protein</fullName>
    </submittedName>
</protein>
<gene>
    <name evidence="1" type="ORF">T265_04599</name>
</gene>
<dbReference type="GeneID" id="20318781"/>